<dbReference type="AlphaFoldDB" id="A0A6I6J2S7"/>
<sequence>MRVEDEAQSCGLLTRVHFVNWLRTFGFDYFMGASHEIKAPHVRVQFPLEELRAYDCCPTNNRKGGPDRNMEKAQ</sequence>
<reference evidence="2" key="1">
    <citation type="submission" date="2018-12" db="EMBL/GenBank/DDBJ databases">
        <title>Complete genome sequence of Roseovarius sp. MME-070.</title>
        <authorList>
            <person name="Nam Y.-D."/>
            <person name="Kang J."/>
            <person name="Chung W.-H."/>
            <person name="Park Y.S."/>
        </authorList>
    </citation>
    <scope>NUCLEOTIDE SEQUENCE [LARGE SCALE GENOMIC DNA]</scope>
    <source>
        <strain evidence="2">MME-070</strain>
    </source>
</reference>
<evidence type="ECO:0000313" key="2">
    <source>
        <dbReference type="Proteomes" id="UP000428330"/>
    </source>
</evidence>
<organism evidence="1 2">
    <name type="scientific">Roseovarius faecimaris</name>
    <dbReference type="NCBI Taxonomy" id="2494550"/>
    <lineage>
        <taxon>Bacteria</taxon>
        <taxon>Pseudomonadati</taxon>
        <taxon>Pseudomonadota</taxon>
        <taxon>Alphaproteobacteria</taxon>
        <taxon>Rhodobacterales</taxon>
        <taxon>Roseobacteraceae</taxon>
        <taxon>Roseovarius</taxon>
    </lineage>
</organism>
<evidence type="ECO:0000313" key="1">
    <source>
        <dbReference type="EMBL" id="QGX99078.1"/>
    </source>
</evidence>
<proteinExistence type="predicted"/>
<protein>
    <submittedName>
        <fullName evidence="1">Uncharacterized protein</fullName>
    </submittedName>
</protein>
<keyword evidence="2" id="KW-1185">Reference proteome</keyword>
<name>A0A6I6J2S7_9RHOB</name>
<dbReference type="KEGG" id="rom:EI983_12690"/>
<dbReference type="Proteomes" id="UP000428330">
    <property type="component" value="Chromosome"/>
</dbReference>
<dbReference type="EMBL" id="CP034348">
    <property type="protein sequence ID" value="QGX99078.1"/>
    <property type="molecule type" value="Genomic_DNA"/>
</dbReference>
<gene>
    <name evidence="1" type="ORF">EI983_12690</name>
</gene>
<accession>A0A6I6J2S7</accession>